<proteinExistence type="predicted"/>
<keyword evidence="1" id="KW-0812">Transmembrane</keyword>
<evidence type="ECO:0000313" key="3">
    <source>
        <dbReference type="Proteomes" id="UP000006294"/>
    </source>
</evidence>
<feature type="transmembrane region" description="Helical" evidence="1">
    <location>
        <begin position="100"/>
        <end position="132"/>
    </location>
</feature>
<dbReference type="RefSeq" id="WP_015010812.1">
    <property type="nucleotide sequence ID" value="NC_018704.1"/>
</dbReference>
<evidence type="ECO:0008006" key="4">
    <source>
        <dbReference type="Google" id="ProtNLM"/>
    </source>
</evidence>
<dbReference type="Proteomes" id="UP000006294">
    <property type="component" value="Chromosome"/>
</dbReference>
<keyword evidence="1" id="KW-1133">Transmembrane helix</keyword>
<evidence type="ECO:0000313" key="2">
    <source>
        <dbReference type="EMBL" id="BAM48226.1"/>
    </source>
</evidence>
<feature type="transmembrane region" description="Helical" evidence="1">
    <location>
        <begin position="152"/>
        <end position="172"/>
    </location>
</feature>
<gene>
    <name evidence="2" type="ordered locus">AXY_20940</name>
</gene>
<dbReference type="STRING" id="698758.AXY_20940"/>
<protein>
    <recommendedName>
        <fullName evidence="4">DUF1700 domain-containing protein</fullName>
    </recommendedName>
</protein>
<reference evidence="2 3" key="1">
    <citation type="submission" date="2011-01" db="EMBL/GenBank/DDBJ databases">
        <title>Whole genome sequence of Amphibacillus xylinus NBRC 15112.</title>
        <authorList>
            <person name="Nakazawa H."/>
            <person name="Katano Y."/>
            <person name="Nakamura S."/>
            <person name="Sasagawa M."/>
            <person name="Fukada J."/>
            <person name="Arai T."/>
            <person name="Sasakura N."/>
            <person name="Mochizuki D."/>
            <person name="Hosoyama A."/>
            <person name="Harada K."/>
            <person name="Horikawa H."/>
            <person name="Kato Y."/>
            <person name="Harada T."/>
            <person name="Sasaki K."/>
            <person name="Sekiguchi M."/>
            <person name="Hodoyama M."/>
            <person name="Nishiko R."/>
            <person name="Narita H."/>
            <person name="Hanamaki A."/>
            <person name="Hata C."/>
            <person name="Konno Y."/>
            <person name="Niimura Y."/>
            <person name="Yamazaki S."/>
            <person name="Fujita N."/>
        </authorList>
    </citation>
    <scope>NUCLEOTIDE SEQUENCE [LARGE SCALE GENOMIC DNA]</scope>
    <source>
        <strain evidence="3">ATCC 51415 / DSM 6626 / JCM 7361 / LMG 17667 / NBRC 15112 / Ep01</strain>
    </source>
</reference>
<keyword evidence="1" id="KW-0472">Membrane</keyword>
<dbReference type="Pfam" id="PF22564">
    <property type="entry name" value="HAAS"/>
    <property type="match status" value="1"/>
</dbReference>
<dbReference type="KEGG" id="axl:AXY_20940"/>
<dbReference type="OrthoDB" id="9804829at2"/>
<dbReference type="eggNOG" id="COG4709">
    <property type="taxonomic scope" value="Bacteria"/>
</dbReference>
<keyword evidence="3" id="KW-1185">Reference proteome</keyword>
<organism evidence="2 3">
    <name type="scientific">Amphibacillus xylanus (strain ATCC 51415 / DSM 6626 / JCM 7361 / LMG 17667 / NBRC 15112 / Ep01)</name>
    <dbReference type="NCBI Taxonomy" id="698758"/>
    <lineage>
        <taxon>Bacteria</taxon>
        <taxon>Bacillati</taxon>
        <taxon>Bacillota</taxon>
        <taxon>Bacilli</taxon>
        <taxon>Bacillales</taxon>
        <taxon>Bacillaceae</taxon>
        <taxon>Amphibacillus</taxon>
    </lineage>
</organism>
<sequence length="194" mass="22211">MNQKRYLQELAYYLRSLPKDVQDQIIKFYEDEFNKAKNEGRSEEDTILLLGRPKANAEKELAIYADQIQPESSFDSNEAYQSEEKWQSVKQMNQPINYGMLILLIVINIIFVLGPAVGILFAGFGLWLSSISLMATPLMVFWFNGAVSFPEFYPVMAAVGLGILLFVAMHYLSKLASRLIRAYFDAMKRMVRGE</sequence>
<dbReference type="AlphaFoldDB" id="K0J5I7"/>
<dbReference type="HOGENOM" id="CLU_111928_0_0_9"/>
<evidence type="ECO:0000256" key="1">
    <source>
        <dbReference type="SAM" id="Phobius"/>
    </source>
</evidence>
<dbReference type="EMBL" id="AP012050">
    <property type="protein sequence ID" value="BAM48226.1"/>
    <property type="molecule type" value="Genomic_DNA"/>
</dbReference>
<accession>K0J5I7</accession>
<name>K0J5I7_AMPXN</name>